<protein>
    <recommendedName>
        <fullName evidence="12">Coatomer subunit zeta</fullName>
    </recommendedName>
</protein>
<evidence type="ECO:0000259" key="13">
    <source>
        <dbReference type="Pfam" id="PF01217"/>
    </source>
</evidence>
<keyword evidence="10 12" id="KW-0968">Cytoplasmic vesicle</keyword>
<dbReference type="PANTHER" id="PTHR11043:SF4">
    <property type="entry name" value="COATOMER SUBUNIT ZETA-2"/>
    <property type="match status" value="1"/>
</dbReference>
<dbReference type="GO" id="GO:0030126">
    <property type="term" value="C:COPI vesicle coat"/>
    <property type="evidence" value="ECO:0000318"/>
    <property type="project" value="GO_Central"/>
</dbReference>
<keyword evidence="7 12" id="KW-0653">Protein transport</keyword>
<evidence type="ECO:0000256" key="10">
    <source>
        <dbReference type="ARBA" id="ARBA00023329"/>
    </source>
</evidence>
<dbReference type="SUPFAM" id="SSF64356">
    <property type="entry name" value="SNARE-like"/>
    <property type="match status" value="1"/>
</dbReference>
<keyword evidence="4 12" id="KW-0813">Transport</keyword>
<keyword evidence="5 12" id="KW-0963">Cytoplasm</keyword>
<accession>A0A8J0TV27</accession>
<dbReference type="Gene3D" id="3.30.450.60">
    <property type="match status" value="1"/>
</dbReference>
<keyword evidence="9 12" id="KW-0472">Membrane</keyword>
<evidence type="ECO:0000256" key="2">
    <source>
        <dbReference type="ARBA" id="ARBA00006972"/>
    </source>
</evidence>
<evidence type="ECO:0000256" key="12">
    <source>
        <dbReference type="RuleBase" id="RU366053"/>
    </source>
</evidence>
<reference evidence="15" key="1">
    <citation type="submission" date="2025-08" db="UniProtKB">
        <authorList>
            <consortium name="RefSeq"/>
        </authorList>
    </citation>
    <scope>IDENTIFICATION</scope>
    <source>
        <strain evidence="15">J_2021</strain>
        <tissue evidence="15">Erythrocytes</tissue>
    </source>
</reference>
<evidence type="ECO:0000256" key="4">
    <source>
        <dbReference type="ARBA" id="ARBA00022448"/>
    </source>
</evidence>
<dbReference type="GeneID" id="108700801"/>
<comment type="subunit">
    <text evidence="3 12">Oligomeric complex that consists of at least the alpha, beta, beta', gamma, delta, epsilon and zeta subunits.</text>
</comment>
<name>A0A8J0TV27_XENLA</name>
<dbReference type="PANTHER" id="PTHR11043">
    <property type="entry name" value="ZETA-COAT PROTEIN"/>
    <property type="match status" value="1"/>
</dbReference>
<evidence type="ECO:0000313" key="15">
    <source>
        <dbReference type="RefSeq" id="XP_018090249.2"/>
    </source>
</evidence>
<dbReference type="FunFam" id="3.30.450.60:FF:000013">
    <property type="entry name" value="Coatomer subunit zeta"/>
    <property type="match status" value="1"/>
</dbReference>
<evidence type="ECO:0000256" key="3">
    <source>
        <dbReference type="ARBA" id="ARBA00011775"/>
    </source>
</evidence>
<evidence type="ECO:0000256" key="7">
    <source>
        <dbReference type="ARBA" id="ARBA00022927"/>
    </source>
</evidence>
<dbReference type="KEGG" id="xla:108700801"/>
<dbReference type="InterPro" id="IPR011012">
    <property type="entry name" value="Longin-like_dom_sf"/>
</dbReference>
<gene>
    <name evidence="15" type="primary">copz2.L</name>
</gene>
<evidence type="ECO:0000256" key="1">
    <source>
        <dbReference type="ARBA" id="ARBA00004255"/>
    </source>
</evidence>
<dbReference type="InterPro" id="IPR039652">
    <property type="entry name" value="Coatomer_zeta"/>
</dbReference>
<dbReference type="GO" id="GO:0006890">
    <property type="term" value="P:retrograde vesicle-mediated transport, Golgi to endoplasmic reticulum"/>
    <property type="evidence" value="ECO:0000318"/>
    <property type="project" value="GO_Central"/>
</dbReference>
<evidence type="ECO:0000256" key="6">
    <source>
        <dbReference type="ARBA" id="ARBA00022892"/>
    </source>
</evidence>
<dbReference type="AlphaFoldDB" id="A0A8J0TV27"/>
<comment type="subcellular location">
    <subcellularLocation>
        <location evidence="12">Cytoplasm</location>
    </subcellularLocation>
    <subcellularLocation>
        <location evidence="1 12">Golgi apparatus membrane</location>
        <topology evidence="1 12">Peripheral membrane protein</topology>
        <orientation evidence="1 12">Cytoplasmic side</orientation>
    </subcellularLocation>
    <subcellularLocation>
        <location evidence="12">Cytoplasmic vesicle</location>
        <location evidence="12">COPI-coated vesicle membrane</location>
        <topology evidence="12">Peripheral membrane protein</topology>
        <orientation evidence="12">Cytoplasmic side</orientation>
    </subcellularLocation>
</comment>
<dbReference type="GO" id="GO:0006886">
    <property type="term" value="P:intracellular protein transport"/>
    <property type="evidence" value="ECO:0000318"/>
    <property type="project" value="GO_Central"/>
</dbReference>
<dbReference type="RefSeq" id="XP_018090249.2">
    <property type="nucleotide sequence ID" value="XM_018234760.2"/>
</dbReference>
<comment type="similarity">
    <text evidence="2 12">Belongs to the adaptor complexes small subunit family.</text>
</comment>
<evidence type="ECO:0000256" key="5">
    <source>
        <dbReference type="ARBA" id="ARBA00022490"/>
    </source>
</evidence>
<keyword evidence="14" id="KW-1185">Reference proteome</keyword>
<proteinExistence type="inferred from homology"/>
<evidence type="ECO:0000256" key="9">
    <source>
        <dbReference type="ARBA" id="ARBA00023136"/>
    </source>
</evidence>
<dbReference type="CTD" id="108700801"/>
<dbReference type="Pfam" id="PF01217">
    <property type="entry name" value="Clat_adaptor_s"/>
    <property type="match status" value="1"/>
</dbReference>
<evidence type="ECO:0000256" key="11">
    <source>
        <dbReference type="ARBA" id="ARBA00045555"/>
    </source>
</evidence>
<dbReference type="Proteomes" id="UP000186698">
    <property type="component" value="Chromosome 9_10L"/>
</dbReference>
<comment type="function">
    <text evidence="11">The coatomer is a cytosolic protein complex that binds to dilysine motifs and reversibly associates with Golgi non-clathrin-coated vesicles, which further mediate biosynthetic protein transport from the ER, via the Golgi up to the trans Golgi network. Coatomer complex is required for budding from Golgi membranes, and is essential for the retrograde Golgi-to-ER transport of dilysine-tagged proteins. The zeta subunit may be involved in regulating the coat assembly and, hence, the rate of biosynthetic protein transport due to its association-dissociation properties with the coatomer complex.</text>
</comment>
<evidence type="ECO:0000256" key="8">
    <source>
        <dbReference type="ARBA" id="ARBA00023034"/>
    </source>
</evidence>
<evidence type="ECO:0000313" key="14">
    <source>
        <dbReference type="Proteomes" id="UP000186698"/>
    </source>
</evidence>
<feature type="domain" description="AP complex mu/sigma subunit" evidence="13">
    <location>
        <begin position="36"/>
        <end position="172"/>
    </location>
</feature>
<keyword evidence="6 12" id="KW-0931">ER-Golgi transport</keyword>
<keyword evidence="8 12" id="KW-0333">Golgi apparatus</keyword>
<dbReference type="GO" id="GO:0006891">
    <property type="term" value="P:intra-Golgi vesicle-mediated transport"/>
    <property type="evidence" value="ECO:0000318"/>
    <property type="project" value="GO_Central"/>
</dbReference>
<organism evidence="14 15">
    <name type="scientific">Xenopus laevis</name>
    <name type="common">African clawed frog</name>
    <dbReference type="NCBI Taxonomy" id="8355"/>
    <lineage>
        <taxon>Eukaryota</taxon>
        <taxon>Metazoa</taxon>
        <taxon>Chordata</taxon>
        <taxon>Craniata</taxon>
        <taxon>Vertebrata</taxon>
        <taxon>Euteleostomi</taxon>
        <taxon>Amphibia</taxon>
        <taxon>Batrachia</taxon>
        <taxon>Anura</taxon>
        <taxon>Pipoidea</taxon>
        <taxon>Pipidae</taxon>
        <taxon>Xenopodinae</taxon>
        <taxon>Xenopus</taxon>
        <taxon>Xenopus</taxon>
    </lineage>
</organism>
<dbReference type="GO" id="GO:0000139">
    <property type="term" value="C:Golgi membrane"/>
    <property type="evidence" value="ECO:0007669"/>
    <property type="project" value="UniProtKB-SubCell"/>
</dbReference>
<dbReference type="InterPro" id="IPR022775">
    <property type="entry name" value="AP_mu_sigma_su"/>
</dbReference>
<sequence length="202" mass="22440">MGMGGGNGRGRGLESGSAWELNMSRTDSLPDPSLYTVKAVIILDQDGHRLLAKYYENDFPSLAEQQDFEKQIFRRSHKAESEVLLVDGVTALCQKLSDITCYIIGGLHENELLLLAALTCICESLCHMLRKHVDRSSLLENMDTAFLVLDEIIDQGVILESDYQQVVQRLSFKSISEPAFGFVLFDYLTGSGEQGTSQKDQA</sequence>